<organism evidence="2 3">
    <name type="scientific">Lophium mytilinum</name>
    <dbReference type="NCBI Taxonomy" id="390894"/>
    <lineage>
        <taxon>Eukaryota</taxon>
        <taxon>Fungi</taxon>
        <taxon>Dikarya</taxon>
        <taxon>Ascomycota</taxon>
        <taxon>Pezizomycotina</taxon>
        <taxon>Dothideomycetes</taxon>
        <taxon>Pleosporomycetidae</taxon>
        <taxon>Mytilinidiales</taxon>
        <taxon>Mytilinidiaceae</taxon>
        <taxon>Lophium</taxon>
    </lineage>
</organism>
<dbReference type="EMBL" id="MU004193">
    <property type="protein sequence ID" value="KAF2492875.1"/>
    <property type="molecule type" value="Genomic_DNA"/>
</dbReference>
<name>A0A6A6QKL5_9PEZI</name>
<dbReference type="Proteomes" id="UP000799750">
    <property type="component" value="Unassembled WGS sequence"/>
</dbReference>
<feature type="region of interest" description="Disordered" evidence="1">
    <location>
        <begin position="1"/>
        <end position="67"/>
    </location>
</feature>
<keyword evidence="3" id="KW-1185">Reference proteome</keyword>
<evidence type="ECO:0000256" key="1">
    <source>
        <dbReference type="SAM" id="MobiDB-lite"/>
    </source>
</evidence>
<feature type="compositionally biased region" description="Basic and acidic residues" evidence="1">
    <location>
        <begin position="29"/>
        <end position="38"/>
    </location>
</feature>
<dbReference type="AlphaFoldDB" id="A0A6A6QKL5"/>
<sequence>MLETEPTPGKTQRLRWSFTPLPMPVPEQETNRKTEPPQKKPKTRHHAMIGMTECNATVDEQERNDAH</sequence>
<proteinExistence type="predicted"/>
<reference evidence="2" key="1">
    <citation type="journal article" date="2020" name="Stud. Mycol.">
        <title>101 Dothideomycetes genomes: a test case for predicting lifestyles and emergence of pathogens.</title>
        <authorList>
            <person name="Haridas S."/>
            <person name="Albert R."/>
            <person name="Binder M."/>
            <person name="Bloem J."/>
            <person name="Labutti K."/>
            <person name="Salamov A."/>
            <person name="Andreopoulos B."/>
            <person name="Baker S."/>
            <person name="Barry K."/>
            <person name="Bills G."/>
            <person name="Bluhm B."/>
            <person name="Cannon C."/>
            <person name="Castanera R."/>
            <person name="Culley D."/>
            <person name="Daum C."/>
            <person name="Ezra D."/>
            <person name="Gonzalez J."/>
            <person name="Henrissat B."/>
            <person name="Kuo A."/>
            <person name="Liang C."/>
            <person name="Lipzen A."/>
            <person name="Lutzoni F."/>
            <person name="Magnuson J."/>
            <person name="Mondo S."/>
            <person name="Nolan M."/>
            <person name="Ohm R."/>
            <person name="Pangilinan J."/>
            <person name="Park H.-J."/>
            <person name="Ramirez L."/>
            <person name="Alfaro M."/>
            <person name="Sun H."/>
            <person name="Tritt A."/>
            <person name="Yoshinaga Y."/>
            <person name="Zwiers L.-H."/>
            <person name="Turgeon B."/>
            <person name="Goodwin S."/>
            <person name="Spatafora J."/>
            <person name="Crous P."/>
            <person name="Grigoriev I."/>
        </authorList>
    </citation>
    <scope>NUCLEOTIDE SEQUENCE</scope>
    <source>
        <strain evidence="2">CBS 269.34</strain>
    </source>
</reference>
<evidence type="ECO:0000313" key="3">
    <source>
        <dbReference type="Proteomes" id="UP000799750"/>
    </source>
</evidence>
<protein>
    <submittedName>
        <fullName evidence="2">Uncharacterized protein</fullName>
    </submittedName>
</protein>
<evidence type="ECO:0000313" key="2">
    <source>
        <dbReference type="EMBL" id="KAF2492875.1"/>
    </source>
</evidence>
<accession>A0A6A6QKL5</accession>
<gene>
    <name evidence="2" type="ORF">BU16DRAFT_92781</name>
</gene>